<evidence type="ECO:0000256" key="1">
    <source>
        <dbReference type="SAM" id="MobiDB-lite"/>
    </source>
</evidence>
<dbReference type="EMBL" id="JBHTKR010000003">
    <property type="protein sequence ID" value="MFD1194414.1"/>
    <property type="molecule type" value="Genomic_DNA"/>
</dbReference>
<evidence type="ECO:0000256" key="2">
    <source>
        <dbReference type="SAM" id="Phobius"/>
    </source>
</evidence>
<keyword evidence="2" id="KW-0812">Transmembrane</keyword>
<accession>A0ABW3TB43</accession>
<dbReference type="RefSeq" id="WP_380789874.1">
    <property type="nucleotide sequence ID" value="NZ_JBHTKR010000003.1"/>
</dbReference>
<evidence type="ECO:0000313" key="3">
    <source>
        <dbReference type="EMBL" id="MFD1194414.1"/>
    </source>
</evidence>
<sequence>MALAMGGRSSRPGGGSSYSSSTLSSSGTNTPVSGGEVVPANTSVASVPEIDASTGLLALAAVLAVVALVWERNRRQRA</sequence>
<dbReference type="InterPro" id="IPR026422">
    <property type="entry name" value="VPEID-CTERM"/>
</dbReference>
<protein>
    <submittedName>
        <fullName evidence="3">VPEID-CTERM sorting domain-containing protein</fullName>
    </submittedName>
</protein>
<proteinExistence type="predicted"/>
<reference evidence="4" key="1">
    <citation type="journal article" date="2019" name="Int. J. Syst. Evol. Microbiol.">
        <title>The Global Catalogue of Microorganisms (GCM) 10K type strain sequencing project: providing services to taxonomists for standard genome sequencing and annotation.</title>
        <authorList>
            <consortium name="The Broad Institute Genomics Platform"/>
            <consortium name="The Broad Institute Genome Sequencing Center for Infectious Disease"/>
            <person name="Wu L."/>
            <person name="Ma J."/>
        </authorList>
    </citation>
    <scope>NUCLEOTIDE SEQUENCE [LARGE SCALE GENOMIC DNA]</scope>
    <source>
        <strain evidence="4">CCUG 55328</strain>
    </source>
</reference>
<keyword evidence="2" id="KW-1133">Transmembrane helix</keyword>
<keyword evidence="4" id="KW-1185">Reference proteome</keyword>
<dbReference type="Proteomes" id="UP001597151">
    <property type="component" value="Unassembled WGS sequence"/>
</dbReference>
<organism evidence="3 4">
    <name type="scientific">Seohaeicola saemankumensis</name>
    <dbReference type="NCBI Taxonomy" id="481181"/>
    <lineage>
        <taxon>Bacteria</taxon>
        <taxon>Pseudomonadati</taxon>
        <taxon>Pseudomonadota</taxon>
        <taxon>Alphaproteobacteria</taxon>
        <taxon>Rhodobacterales</taxon>
        <taxon>Roseobacteraceae</taxon>
        <taxon>Seohaeicola</taxon>
    </lineage>
</organism>
<name>A0ABW3TB43_9RHOB</name>
<feature type="transmembrane region" description="Helical" evidence="2">
    <location>
        <begin position="52"/>
        <end position="70"/>
    </location>
</feature>
<keyword evidence="2" id="KW-0472">Membrane</keyword>
<feature type="region of interest" description="Disordered" evidence="1">
    <location>
        <begin position="1"/>
        <end position="39"/>
    </location>
</feature>
<feature type="compositionally biased region" description="Low complexity" evidence="1">
    <location>
        <begin position="1"/>
        <end position="27"/>
    </location>
</feature>
<comment type="caution">
    <text evidence="3">The sequence shown here is derived from an EMBL/GenBank/DDBJ whole genome shotgun (WGS) entry which is preliminary data.</text>
</comment>
<evidence type="ECO:0000313" key="4">
    <source>
        <dbReference type="Proteomes" id="UP001597151"/>
    </source>
</evidence>
<dbReference type="NCBIfam" id="TIGR04161">
    <property type="entry name" value="VPEID-CTERM"/>
    <property type="match status" value="1"/>
</dbReference>
<gene>
    <name evidence="3" type="ORF">ACFQ3C_07010</name>
</gene>